<dbReference type="PANTHER" id="PTHR22889:SF0">
    <property type="entry name" value="WD REPEAT-CONTAINING PROTEIN 89"/>
    <property type="match status" value="1"/>
</dbReference>
<dbReference type="SMART" id="SM00320">
    <property type="entry name" value="WD40"/>
    <property type="match status" value="5"/>
</dbReference>
<accession>A0AAE8MYX1</accession>
<proteinExistence type="predicted"/>
<evidence type="ECO:0000313" key="4">
    <source>
        <dbReference type="Proteomes" id="UP001187682"/>
    </source>
</evidence>
<name>A0AAE8MYX1_9PEZI</name>
<dbReference type="EMBL" id="ONZQ02000006">
    <property type="protein sequence ID" value="SPO02184.1"/>
    <property type="molecule type" value="Genomic_DNA"/>
</dbReference>
<reference evidence="3" key="1">
    <citation type="submission" date="2018-03" db="EMBL/GenBank/DDBJ databases">
        <authorList>
            <person name="Guldener U."/>
        </authorList>
    </citation>
    <scope>NUCLEOTIDE SEQUENCE</scope>
</reference>
<protein>
    <submittedName>
        <fullName evidence="3">Related to WD40 repeat protein</fullName>
    </submittedName>
</protein>
<dbReference type="AlphaFoldDB" id="A0AAE8MYX1"/>
<keyword evidence="2" id="KW-0677">Repeat</keyword>
<dbReference type="InterPro" id="IPR039328">
    <property type="entry name" value="WDR89"/>
</dbReference>
<sequence>MYSLREAASFHAPGTYVLDIANTSLGLLSLTSDHRLSLLRHDLGGVVKSFETGHGIMGVVSDGVVCTAGEAGGVSVWDLRAGSRVASFQGVDAPIISLACDASSHSIAVGTELHDHNASIVIWDVRAAASQKRLYTEVHSDDITELKFHPNDPSILLSGSTDGLVNLCDTRIADEDEVVIQTFNHGASIHHAGFLSNTEVYALSHDERFAVYSGAEEHERGVAIKDFGDVRESLGCQYVAGATTKVDGSGGILGVGSHDQQMFSLVHFAKNGAAWEMDGGNRVNLPGAHGEEIVRGFCFFDEQQVVYTCGEDGKVKAWHPES</sequence>
<evidence type="ECO:0000313" key="3">
    <source>
        <dbReference type="EMBL" id="SPO02184.1"/>
    </source>
</evidence>
<evidence type="ECO:0000256" key="2">
    <source>
        <dbReference type="ARBA" id="ARBA00022737"/>
    </source>
</evidence>
<dbReference type="InterPro" id="IPR015943">
    <property type="entry name" value="WD40/YVTN_repeat-like_dom_sf"/>
</dbReference>
<dbReference type="PANTHER" id="PTHR22889">
    <property type="entry name" value="WD REPEAT-CONTAINING PROTEIN 89"/>
    <property type="match status" value="1"/>
</dbReference>
<dbReference type="InterPro" id="IPR001680">
    <property type="entry name" value="WD40_rpt"/>
</dbReference>
<gene>
    <name evidence="3" type="ORF">DNG_04857</name>
</gene>
<keyword evidence="4" id="KW-1185">Reference proteome</keyword>
<keyword evidence="1" id="KW-0853">WD repeat</keyword>
<dbReference type="Pfam" id="PF00400">
    <property type="entry name" value="WD40"/>
    <property type="match status" value="2"/>
</dbReference>
<comment type="caution">
    <text evidence="3">The sequence shown here is derived from an EMBL/GenBank/DDBJ whole genome shotgun (WGS) entry which is preliminary data.</text>
</comment>
<dbReference type="SUPFAM" id="SSF50978">
    <property type="entry name" value="WD40 repeat-like"/>
    <property type="match status" value="1"/>
</dbReference>
<dbReference type="InterPro" id="IPR036322">
    <property type="entry name" value="WD40_repeat_dom_sf"/>
</dbReference>
<dbReference type="Gene3D" id="2.130.10.10">
    <property type="entry name" value="YVTN repeat-like/Quinoprotein amine dehydrogenase"/>
    <property type="match status" value="1"/>
</dbReference>
<evidence type="ECO:0000256" key="1">
    <source>
        <dbReference type="ARBA" id="ARBA00022574"/>
    </source>
</evidence>
<dbReference type="Proteomes" id="UP001187682">
    <property type="component" value="Unassembled WGS sequence"/>
</dbReference>
<organism evidence="3 4">
    <name type="scientific">Cephalotrichum gorgonifer</name>
    <dbReference type="NCBI Taxonomy" id="2041049"/>
    <lineage>
        <taxon>Eukaryota</taxon>
        <taxon>Fungi</taxon>
        <taxon>Dikarya</taxon>
        <taxon>Ascomycota</taxon>
        <taxon>Pezizomycotina</taxon>
        <taxon>Sordariomycetes</taxon>
        <taxon>Hypocreomycetidae</taxon>
        <taxon>Microascales</taxon>
        <taxon>Microascaceae</taxon>
        <taxon>Cephalotrichum</taxon>
    </lineage>
</organism>